<dbReference type="Ensembl" id="ENSRBIT00000021791.1">
    <property type="protein sequence ID" value="ENSRBIP00000004294.1"/>
    <property type="gene ID" value="ENSRBIG00000019849.1"/>
</dbReference>
<dbReference type="GO" id="GO:0008422">
    <property type="term" value="F:beta-glucosidase activity"/>
    <property type="evidence" value="ECO:0007669"/>
    <property type="project" value="TreeGrafter"/>
</dbReference>
<reference evidence="2" key="2">
    <citation type="submission" date="2025-08" db="UniProtKB">
        <authorList>
            <consortium name="Ensembl"/>
        </authorList>
    </citation>
    <scope>IDENTIFICATION</scope>
</reference>
<evidence type="ECO:0000313" key="2">
    <source>
        <dbReference type="Ensembl" id="ENSRBIP00000004294.1"/>
    </source>
</evidence>
<dbReference type="Pfam" id="PF00232">
    <property type="entry name" value="Glyco_hydro_1"/>
    <property type="match status" value="3"/>
</dbReference>
<dbReference type="Gene3D" id="3.20.20.80">
    <property type="entry name" value="Glycosidases"/>
    <property type="match status" value="2"/>
</dbReference>
<evidence type="ECO:0000313" key="3">
    <source>
        <dbReference type="Proteomes" id="UP000233180"/>
    </source>
</evidence>
<organism evidence="2 3">
    <name type="scientific">Rhinopithecus bieti</name>
    <name type="common">Black snub-nosed monkey</name>
    <name type="synonym">Pygathrix bieti</name>
    <dbReference type="NCBI Taxonomy" id="61621"/>
    <lineage>
        <taxon>Eukaryota</taxon>
        <taxon>Metazoa</taxon>
        <taxon>Chordata</taxon>
        <taxon>Craniata</taxon>
        <taxon>Vertebrata</taxon>
        <taxon>Euteleostomi</taxon>
        <taxon>Mammalia</taxon>
        <taxon>Eutheria</taxon>
        <taxon>Euarchontoglires</taxon>
        <taxon>Primates</taxon>
        <taxon>Haplorrhini</taxon>
        <taxon>Catarrhini</taxon>
        <taxon>Cercopithecidae</taxon>
        <taxon>Colobinae</taxon>
        <taxon>Rhinopithecus</taxon>
    </lineage>
</organism>
<sequence length="947" mass="106996">MKPGCAAGSPGNEWIFFSTNEITIRYRNTMSNGGLQRSVILSALILLRAVTGLSGDGRAIWSKNPNFTPVNESQLFLYDTFPKNFFWGVGTGALQVEGSWKKDGKGPSIWDHFVHTHLKNVSSTNGSSDSYIFWKRLIRVSFYQFSISWPRLFPDGIVTVANAKGLQYYNALLDSLVLRNIEPIVTLYHWDLPLALQEKYGGWKNDTIIDIFNDYATYCFQTFGDRVKYWITIHNPYLVAWHGYGTGMHAPGEKGNLAAVYIVGHNLIKAHSKVWHNYNAHFRPHQKGWLSITLGSHWIEPNRSENTMDILKCQQSMVSVLGWFANPIHGGGDYPEGMKKKLLSILPLFSEAEKNEVRGTADFFAFSFGPNNFKPLNTMAKMGQNVSLDLREALNWIKLEYNNPRILIAENGWFTDSHVKTEDTTAIYMMKNFLSQVLQAIRLDEIRVFGYTAWSLLDGFEWQDAYTIRRGLFYVDFNSKQKERKPKSSAHYYKQIIRENGFSLKESTPDVQGQFPCDFSWGVTESVLKPESVASSPQFSDPYLYVWNATGNRLLHRVEGVRLKTRPAQCTDFVNIKKQLEMLARMKVTHYRFALDWASVLPTGNLSVVNRQALRYYRCVVSEGLKVGISAMVTLYYPTHAHLGLPEPLLHAGGWLNPSTAEAFQAYAGLCFQELGGHCDIYPPLCNGHLRGGAHNLLVAHALAWRLHSAGAVSAVAARGDWAEPANPYCLDRLEGGPESWGPGSRYDSDRDISFCRTFTRLELPTRLGCVPWGCGASCCGGSGGTNGRHGIYITASGIGRPGFWRMGPYLQEGLKVRRAYLIDKVRIKGYYAFKLAEEKSKPRFGFFTSDFKAKSSIQFYNKVISSSGFSSENSSSRCSQTQKNTECTVCLFLVQKKPLIFLGCCFFSTLVLLLSITIFHRQKRRKFWKAKNLQHIPLKKGNRVLS</sequence>
<dbReference type="PANTHER" id="PTHR10353:SF68">
    <property type="entry name" value="BETA-KLOTHO"/>
    <property type="match status" value="1"/>
</dbReference>
<dbReference type="PANTHER" id="PTHR10353">
    <property type="entry name" value="GLYCOSYL HYDROLASE"/>
    <property type="match status" value="1"/>
</dbReference>
<dbReference type="OMA" id="RRKFWKA"/>
<gene>
    <name evidence="2" type="primary">KLB</name>
</gene>
<proteinExistence type="predicted"/>
<keyword evidence="1" id="KW-0812">Transmembrane</keyword>
<dbReference type="GO" id="GO:0090080">
    <property type="term" value="P:positive regulation of MAPKKK cascade by fibroblast growth factor receptor signaling pathway"/>
    <property type="evidence" value="ECO:0007669"/>
    <property type="project" value="Ensembl"/>
</dbReference>
<dbReference type="GO" id="GO:0005104">
    <property type="term" value="F:fibroblast growth factor receptor binding"/>
    <property type="evidence" value="ECO:0007669"/>
    <property type="project" value="Ensembl"/>
</dbReference>
<evidence type="ECO:0000256" key="1">
    <source>
        <dbReference type="SAM" id="Phobius"/>
    </source>
</evidence>
<feature type="transmembrane region" description="Helical" evidence="1">
    <location>
        <begin position="900"/>
        <end position="920"/>
    </location>
</feature>
<keyword evidence="1" id="KW-1133">Transmembrane helix</keyword>
<dbReference type="GO" id="GO:0017134">
    <property type="term" value="F:fibroblast growth factor binding"/>
    <property type="evidence" value="ECO:0007669"/>
    <property type="project" value="Ensembl"/>
</dbReference>
<dbReference type="InterPro" id="IPR017853">
    <property type="entry name" value="GH"/>
</dbReference>
<dbReference type="PRINTS" id="PR00131">
    <property type="entry name" value="GLHYDRLASE1"/>
</dbReference>
<dbReference type="STRING" id="61621.ENSRBIP00000004294"/>
<dbReference type="SUPFAM" id="SSF51445">
    <property type="entry name" value="(Trans)glycosidases"/>
    <property type="match status" value="2"/>
</dbReference>
<keyword evidence="1" id="KW-0472">Membrane</keyword>
<protein>
    <submittedName>
        <fullName evidence="2">Klotho beta</fullName>
    </submittedName>
</protein>
<reference evidence="2 3" key="1">
    <citation type="submission" date="2016-06" db="EMBL/GenBank/DDBJ databases">
        <title>Genome of Rhinopithecus bieti.</title>
        <authorList>
            <person name="Wu"/>
            <person name="C.-I. and Zhang"/>
            <person name="Y."/>
        </authorList>
    </citation>
    <scope>NUCLEOTIDE SEQUENCE</scope>
</reference>
<dbReference type="GO" id="GO:0008284">
    <property type="term" value="P:positive regulation of cell population proliferation"/>
    <property type="evidence" value="ECO:0007669"/>
    <property type="project" value="Ensembl"/>
</dbReference>
<dbReference type="AlphaFoldDB" id="A0A2K6JZ60"/>
<accession>A0A2K6JZ60</accession>
<dbReference type="GO" id="GO:0005975">
    <property type="term" value="P:carbohydrate metabolic process"/>
    <property type="evidence" value="ECO:0007669"/>
    <property type="project" value="InterPro"/>
</dbReference>
<dbReference type="FunFam" id="3.20.20.80:FF:000062">
    <property type="entry name" value="Klotho"/>
    <property type="match status" value="1"/>
</dbReference>
<reference evidence="2" key="3">
    <citation type="submission" date="2025-09" db="UniProtKB">
        <authorList>
            <consortium name="Ensembl"/>
        </authorList>
    </citation>
    <scope>IDENTIFICATION</scope>
</reference>
<name>A0A2K6JZ60_RHIBE</name>
<keyword evidence="3" id="KW-1185">Reference proteome</keyword>
<dbReference type="InterPro" id="IPR001360">
    <property type="entry name" value="Glyco_hydro_1"/>
</dbReference>
<dbReference type="GeneTree" id="ENSGT00940000157489"/>
<dbReference type="Proteomes" id="UP000233180">
    <property type="component" value="Unassembled WGS sequence"/>
</dbReference>